<keyword evidence="1" id="KW-0472">Membrane</keyword>
<reference evidence="2 3" key="1">
    <citation type="submission" date="2022-03" db="EMBL/GenBank/DDBJ databases">
        <title>Complete genome sequence of Lysobacter capsici VKM B-2533 and Lysobacter gummosus 10.1.1, promising sources of lytic agents.</title>
        <authorList>
            <person name="Tarlachkov S.V."/>
            <person name="Kudryakova I.V."/>
            <person name="Afoshin A.S."/>
            <person name="Leontyevskaya E.A."/>
            <person name="Leontyevskaya N.V."/>
        </authorList>
    </citation>
    <scope>NUCLEOTIDE SEQUENCE [LARGE SCALE GENOMIC DNA]</scope>
    <source>
        <strain evidence="2 3">10.1.1</strain>
    </source>
</reference>
<dbReference type="InterPro" id="IPR010980">
    <property type="entry name" value="Cyt_c/b562"/>
</dbReference>
<sequence>MSDTQPTNAPAKRKGNGSKYLFLFLIGLVGGVIATVMAVRALEQRKDHFPDSVMHVQAWHLDQLQAKVKENRCGPTDTLPHIKTLRTMADDLDPAFPDLKDDQRFSQHSSKMRAALDGALTSPPVSCAGVTTVSQQIGEACKACHQDFRG</sequence>
<keyword evidence="1" id="KW-0812">Transmembrane</keyword>
<evidence type="ECO:0000313" key="3">
    <source>
        <dbReference type="Proteomes" id="UP000829194"/>
    </source>
</evidence>
<dbReference type="SUPFAM" id="SSF47175">
    <property type="entry name" value="Cytochromes"/>
    <property type="match status" value="1"/>
</dbReference>
<name>A0ABY3XB33_9GAMM</name>
<protein>
    <submittedName>
        <fullName evidence="2">Cytochrome c</fullName>
    </submittedName>
</protein>
<accession>A0ABY3XB33</accession>
<proteinExistence type="predicted"/>
<evidence type="ECO:0000256" key="1">
    <source>
        <dbReference type="SAM" id="Phobius"/>
    </source>
</evidence>
<organism evidence="2 3">
    <name type="scientific">Lysobacter gummosus</name>
    <dbReference type="NCBI Taxonomy" id="262324"/>
    <lineage>
        <taxon>Bacteria</taxon>
        <taxon>Pseudomonadati</taxon>
        <taxon>Pseudomonadota</taxon>
        <taxon>Gammaproteobacteria</taxon>
        <taxon>Lysobacterales</taxon>
        <taxon>Lysobacteraceae</taxon>
        <taxon>Lysobacter</taxon>
    </lineage>
</organism>
<dbReference type="RefSeq" id="WP_057943360.1">
    <property type="nucleotide sequence ID" value="NZ_CP011131.1"/>
</dbReference>
<dbReference type="Gene3D" id="1.20.120.10">
    <property type="entry name" value="Cytochrome c/b562"/>
    <property type="match status" value="1"/>
</dbReference>
<keyword evidence="3" id="KW-1185">Reference proteome</keyword>
<dbReference type="PROSITE" id="PS51009">
    <property type="entry name" value="CYTCII"/>
    <property type="match status" value="1"/>
</dbReference>
<dbReference type="EMBL" id="CP093547">
    <property type="protein sequence ID" value="UNP27665.1"/>
    <property type="molecule type" value="Genomic_DNA"/>
</dbReference>
<dbReference type="Proteomes" id="UP000829194">
    <property type="component" value="Chromosome"/>
</dbReference>
<dbReference type="InterPro" id="IPR002321">
    <property type="entry name" value="Cyt_c_II"/>
</dbReference>
<gene>
    <name evidence="2" type="ORF">MOV92_14180</name>
</gene>
<feature type="transmembrane region" description="Helical" evidence="1">
    <location>
        <begin position="20"/>
        <end position="39"/>
    </location>
</feature>
<evidence type="ECO:0000313" key="2">
    <source>
        <dbReference type="EMBL" id="UNP27665.1"/>
    </source>
</evidence>
<keyword evidence="1" id="KW-1133">Transmembrane helix</keyword>